<organism evidence="1 2">
    <name type="scientific">Coregonus suidteri</name>
    <dbReference type="NCBI Taxonomy" id="861788"/>
    <lineage>
        <taxon>Eukaryota</taxon>
        <taxon>Metazoa</taxon>
        <taxon>Chordata</taxon>
        <taxon>Craniata</taxon>
        <taxon>Vertebrata</taxon>
        <taxon>Euteleostomi</taxon>
        <taxon>Actinopterygii</taxon>
        <taxon>Neopterygii</taxon>
        <taxon>Teleostei</taxon>
        <taxon>Protacanthopterygii</taxon>
        <taxon>Salmoniformes</taxon>
        <taxon>Salmonidae</taxon>
        <taxon>Coregoninae</taxon>
        <taxon>Coregonus</taxon>
    </lineage>
</organism>
<name>A0AAN8QJS8_9TELE</name>
<accession>A0AAN8QJS8</accession>
<protein>
    <submittedName>
        <fullName evidence="1">Uncharacterized protein</fullName>
    </submittedName>
</protein>
<dbReference type="InterPro" id="IPR032053">
    <property type="entry name" value="Ribosomal_mS34"/>
</dbReference>
<evidence type="ECO:0000313" key="1">
    <source>
        <dbReference type="EMBL" id="KAK6300003.1"/>
    </source>
</evidence>
<dbReference type="GO" id="GO:0005739">
    <property type="term" value="C:mitochondrion"/>
    <property type="evidence" value="ECO:0007669"/>
    <property type="project" value="InterPro"/>
</dbReference>
<proteinExistence type="predicted"/>
<dbReference type="GO" id="GO:0003735">
    <property type="term" value="F:structural constituent of ribosome"/>
    <property type="evidence" value="ECO:0007669"/>
    <property type="project" value="InterPro"/>
</dbReference>
<keyword evidence="2" id="KW-1185">Reference proteome</keyword>
<dbReference type="PANTHER" id="PTHR28589">
    <property type="entry name" value="28S RIBOSOMAL PROTEIN S34, MITOCHONDRIAL"/>
    <property type="match status" value="1"/>
</dbReference>
<evidence type="ECO:0000313" key="2">
    <source>
        <dbReference type="Proteomes" id="UP001356427"/>
    </source>
</evidence>
<dbReference type="Proteomes" id="UP001356427">
    <property type="component" value="Unassembled WGS sequence"/>
</dbReference>
<dbReference type="Pfam" id="PF16053">
    <property type="entry name" value="MRP-S34"/>
    <property type="match status" value="1"/>
</dbReference>
<sequence>MTKSTLCVLFFSKGKQVSESKEMDKVMYHDWRLVPKHKEEQFKLYNPVPEPPIRYVSYPPLLRAMLLAQRQEDELGAAAEEPTLPLKRDVLLSKEYFRSQEKERERQEETAV</sequence>
<dbReference type="EMBL" id="JAGTTL010000028">
    <property type="protein sequence ID" value="KAK6300003.1"/>
    <property type="molecule type" value="Genomic_DNA"/>
</dbReference>
<dbReference type="PANTHER" id="PTHR28589:SF1">
    <property type="entry name" value="SMALL RIBOSOMAL SUBUNIT PROTEIN MS34"/>
    <property type="match status" value="1"/>
</dbReference>
<gene>
    <name evidence="1" type="ORF">J4Q44_G00300360</name>
</gene>
<comment type="caution">
    <text evidence="1">The sequence shown here is derived from an EMBL/GenBank/DDBJ whole genome shotgun (WGS) entry which is preliminary data.</text>
</comment>
<reference evidence="1 2" key="1">
    <citation type="submission" date="2021-04" db="EMBL/GenBank/DDBJ databases">
        <authorList>
            <person name="De Guttry C."/>
            <person name="Zahm M."/>
            <person name="Klopp C."/>
            <person name="Cabau C."/>
            <person name="Louis A."/>
            <person name="Berthelot C."/>
            <person name="Parey E."/>
            <person name="Roest Crollius H."/>
            <person name="Montfort J."/>
            <person name="Robinson-Rechavi M."/>
            <person name="Bucao C."/>
            <person name="Bouchez O."/>
            <person name="Gislard M."/>
            <person name="Lluch J."/>
            <person name="Milhes M."/>
            <person name="Lampietro C."/>
            <person name="Lopez Roques C."/>
            <person name="Donnadieu C."/>
            <person name="Braasch I."/>
            <person name="Desvignes T."/>
            <person name="Postlethwait J."/>
            <person name="Bobe J."/>
            <person name="Wedekind C."/>
            <person name="Guiguen Y."/>
        </authorList>
    </citation>
    <scope>NUCLEOTIDE SEQUENCE [LARGE SCALE GENOMIC DNA]</scope>
    <source>
        <strain evidence="1">Cs_M1</strain>
        <tissue evidence="1">Blood</tissue>
    </source>
</reference>
<dbReference type="AlphaFoldDB" id="A0AAN8QJS8"/>